<sequence>MYEFLLAEKHFVSLKNYFKFLQALPVTFNQYKSFSESLQRQGHVLTTLPDTQRLTVLASFSTGYLDQLARNIAKAGKICDENLICLSDFIQECRVLAKESPRNGRGITLRELDFKRFSLSRSPWWIWVPPTDVKGLTHELYFRLNRATSAIMELKAVPLELNLDIHSVFSRFVRSWTLKSCQCHSHYSRIEAWYVEGGFSLSGMKTPPAIGGFRGASLAQSKEHLRELVAVYTDASSAINNLSDFLYAMCGFSSTAEKELLAVKPTMKLSQLISSLAQVEYVLKEFVTMRHQIQQWSR</sequence>
<evidence type="ECO:0000313" key="2">
    <source>
        <dbReference type="Proteomes" id="UP000026739"/>
    </source>
</evidence>
<reference evidence="1 2" key="1">
    <citation type="submission" date="2013-12" db="EMBL/GenBank/DDBJ databases">
        <authorList>
            <person name="Formusa P.A."/>
            <person name="Habash M."/>
            <person name="Lee H."/>
            <person name="Trevors J.T."/>
        </authorList>
    </citation>
    <scope>NUCLEOTIDE SEQUENCE [LARGE SCALE GENOMIC DNA]</scope>
    <source>
        <strain evidence="1 2">PD30</strain>
    </source>
</reference>
<comment type="caution">
    <text evidence="1">The sequence shown here is derived from an EMBL/GenBank/DDBJ whole genome shotgun (WGS) entry which is preliminary data.</text>
</comment>
<organism evidence="1 2">
    <name type="scientific">Pseudomonas mandelii PD30</name>
    <dbReference type="NCBI Taxonomy" id="1419583"/>
    <lineage>
        <taxon>Bacteria</taxon>
        <taxon>Pseudomonadati</taxon>
        <taxon>Pseudomonadota</taxon>
        <taxon>Gammaproteobacteria</taxon>
        <taxon>Pseudomonadales</taxon>
        <taxon>Pseudomonadaceae</taxon>
        <taxon>Pseudomonas</taxon>
    </lineage>
</organism>
<name>A0A059L1J3_9PSED</name>
<dbReference type="Proteomes" id="UP000026739">
    <property type="component" value="Unassembled WGS sequence"/>
</dbReference>
<proteinExistence type="predicted"/>
<accession>A0A059L1J3</accession>
<protein>
    <submittedName>
        <fullName evidence="1">Uncharacterized protein</fullName>
    </submittedName>
</protein>
<evidence type="ECO:0000313" key="1">
    <source>
        <dbReference type="EMBL" id="KDD68096.1"/>
    </source>
</evidence>
<dbReference type="AlphaFoldDB" id="A0A059L1J3"/>
<dbReference type="EMBL" id="AZQQ01000080">
    <property type="protein sequence ID" value="KDD68096.1"/>
    <property type="molecule type" value="Genomic_DNA"/>
</dbReference>
<gene>
    <name evidence="1" type="ORF">V466_16475</name>
</gene>
<dbReference type="RefSeq" id="WP_033058085.1">
    <property type="nucleotide sequence ID" value="NZ_AZQQ01000080.1"/>
</dbReference>